<keyword evidence="2" id="KW-0812">Transmembrane</keyword>
<dbReference type="EMBL" id="AATP01000001">
    <property type="protein sequence ID" value="EAU42748.1"/>
    <property type="molecule type" value="Genomic_DNA"/>
</dbReference>
<keyword evidence="2" id="KW-1133">Transmembrane helix</keyword>
<feature type="transmembrane region" description="Helical" evidence="2">
    <location>
        <begin position="117"/>
        <end position="136"/>
    </location>
</feature>
<evidence type="ECO:0000313" key="4">
    <source>
        <dbReference type="EMBL" id="EAU42748.1"/>
    </source>
</evidence>
<protein>
    <recommendedName>
        <fullName evidence="3">EamA domain-containing protein</fullName>
    </recommendedName>
</protein>
<keyword evidence="5" id="KW-1185">Reference proteome</keyword>
<dbReference type="RefSeq" id="WP_007066722.1">
    <property type="nucleotide sequence ID" value="NZ_DS022272.1"/>
</dbReference>
<dbReference type="Pfam" id="PF00892">
    <property type="entry name" value="EamA"/>
    <property type="match status" value="2"/>
</dbReference>
<dbReference type="GO" id="GO:0016020">
    <property type="term" value="C:membrane"/>
    <property type="evidence" value="ECO:0007669"/>
    <property type="project" value="InterPro"/>
</dbReference>
<feature type="region of interest" description="Disordered" evidence="1">
    <location>
        <begin position="1"/>
        <end position="20"/>
    </location>
</feature>
<dbReference type="eggNOG" id="COG0697">
    <property type="taxonomic scope" value="Bacteria"/>
</dbReference>
<feature type="transmembrane region" description="Helical" evidence="2">
    <location>
        <begin position="168"/>
        <end position="188"/>
    </location>
</feature>
<feature type="domain" description="EamA" evidence="3">
    <location>
        <begin position="169"/>
        <end position="293"/>
    </location>
</feature>
<feature type="transmembrane region" description="Helical" evidence="2">
    <location>
        <begin position="27"/>
        <end position="46"/>
    </location>
</feature>
<dbReference type="InterPro" id="IPR037185">
    <property type="entry name" value="EmrE-like"/>
</dbReference>
<feature type="transmembrane region" description="Helical" evidence="2">
    <location>
        <begin position="143"/>
        <end position="162"/>
    </location>
</feature>
<comment type="caution">
    <text evidence="4">The sequence shown here is derived from an EMBL/GenBank/DDBJ whole genome shotgun (WGS) entry which is preliminary data.</text>
</comment>
<dbReference type="AlphaFoldDB" id="Q0G6G6"/>
<feature type="transmembrane region" description="Helical" evidence="2">
    <location>
        <begin position="92"/>
        <end position="111"/>
    </location>
</feature>
<reference evidence="4 5" key="1">
    <citation type="journal article" date="2010" name="J. Bacteriol.">
        <title>Genome sequence of Fulvimarina pelagi HTCC2506T, a Mn(II)-oxidizing alphaproteobacterium possessing an aerobic anoxygenic photosynthetic gene cluster and Xanthorhodopsin.</title>
        <authorList>
            <person name="Kang I."/>
            <person name="Oh H.M."/>
            <person name="Lim S.I."/>
            <person name="Ferriera S."/>
            <person name="Giovannoni S.J."/>
            <person name="Cho J.C."/>
        </authorList>
    </citation>
    <scope>NUCLEOTIDE SEQUENCE [LARGE SCALE GENOMIC DNA]</scope>
    <source>
        <strain evidence="4 5">HTCC2506</strain>
    </source>
</reference>
<name>Q0G6G6_9HYPH</name>
<accession>Q0G6G6</accession>
<evidence type="ECO:0000256" key="2">
    <source>
        <dbReference type="SAM" id="Phobius"/>
    </source>
</evidence>
<dbReference type="HOGENOM" id="CLU_033863_17_1_5"/>
<dbReference type="PANTHER" id="PTHR22911">
    <property type="entry name" value="ACYL-MALONYL CONDENSING ENZYME-RELATED"/>
    <property type="match status" value="1"/>
</dbReference>
<feature type="transmembrane region" description="Helical" evidence="2">
    <location>
        <begin position="256"/>
        <end position="273"/>
    </location>
</feature>
<keyword evidence="2" id="KW-0472">Membrane</keyword>
<feature type="transmembrane region" description="Helical" evidence="2">
    <location>
        <begin position="279"/>
        <end position="297"/>
    </location>
</feature>
<feature type="transmembrane region" description="Helical" evidence="2">
    <location>
        <begin position="52"/>
        <end position="72"/>
    </location>
</feature>
<evidence type="ECO:0000259" key="3">
    <source>
        <dbReference type="Pfam" id="PF00892"/>
    </source>
</evidence>
<dbReference type="InterPro" id="IPR000620">
    <property type="entry name" value="EamA_dom"/>
</dbReference>
<feature type="domain" description="EamA" evidence="3">
    <location>
        <begin position="27"/>
        <end position="159"/>
    </location>
</feature>
<dbReference type="SUPFAM" id="SSF103481">
    <property type="entry name" value="Multidrug resistance efflux transporter EmrE"/>
    <property type="match status" value="2"/>
</dbReference>
<proteinExistence type="predicted"/>
<organism evidence="4 5">
    <name type="scientific">Fulvimarina pelagi HTCC2506</name>
    <dbReference type="NCBI Taxonomy" id="314231"/>
    <lineage>
        <taxon>Bacteria</taxon>
        <taxon>Pseudomonadati</taxon>
        <taxon>Pseudomonadota</taxon>
        <taxon>Alphaproteobacteria</taxon>
        <taxon>Hyphomicrobiales</taxon>
        <taxon>Aurantimonadaceae</taxon>
        <taxon>Fulvimarina</taxon>
    </lineage>
</organism>
<evidence type="ECO:0000256" key="1">
    <source>
        <dbReference type="SAM" id="MobiDB-lite"/>
    </source>
</evidence>
<gene>
    <name evidence="4" type="ORF">FP2506_07901</name>
</gene>
<feature type="transmembrane region" description="Helical" evidence="2">
    <location>
        <begin position="225"/>
        <end position="249"/>
    </location>
</feature>
<feature type="transmembrane region" description="Helical" evidence="2">
    <location>
        <begin position="200"/>
        <end position="219"/>
    </location>
</feature>
<sequence length="316" mass="33931">MPRSTSSIAHGIGASTHATETDDSSRIGLMIVAIGGLVLSFDIPLIRLSESTYWSVLLLRGLLISGAAVAYWAFRRYWQGRATRLIDGWKGLLVTCLYAVGVTSFLIAVFNTTAANTVFILAFNPVFAALFGWLIVGEKPSRVTLTVIPVTILGVGLIMGSGFQSDNWIGDLAALAAAFFIAMGLVVSRHSRRDMRYASALGSIVPAMVAIPFVMGEGFQSEAPIWLVLNGAVVVPIALVCLAAGPMFIAAPLAALGYLLETVFTPIWVWIIFGEEPTSFALLGGVLILGALAVQAADELRRDRNRKLARKLSYQR</sequence>
<evidence type="ECO:0000313" key="5">
    <source>
        <dbReference type="Proteomes" id="UP000004310"/>
    </source>
</evidence>
<dbReference type="Proteomes" id="UP000004310">
    <property type="component" value="Unassembled WGS sequence"/>
</dbReference>
<dbReference type="STRING" id="217511.GCA_001463845_00355"/>